<dbReference type="InterPro" id="IPR001680">
    <property type="entry name" value="WD40_rpt"/>
</dbReference>
<dbReference type="InterPro" id="IPR019775">
    <property type="entry name" value="WD40_repeat_CS"/>
</dbReference>
<dbReference type="InterPro" id="IPR057644">
    <property type="entry name" value="Beta-prop_WDR75_2nd"/>
</dbReference>
<dbReference type="PANTHER" id="PTHR44215">
    <property type="entry name" value="WD REPEAT-CONTAINING PROTEIN 75"/>
    <property type="match status" value="1"/>
</dbReference>
<reference evidence="11" key="1">
    <citation type="submission" date="2021-01" db="EMBL/GenBank/DDBJ databases">
        <authorList>
            <person name="Corre E."/>
            <person name="Pelletier E."/>
            <person name="Niang G."/>
            <person name="Scheremetjew M."/>
            <person name="Finn R."/>
            <person name="Kale V."/>
            <person name="Holt S."/>
            <person name="Cochrane G."/>
            <person name="Meng A."/>
            <person name="Brown T."/>
            <person name="Cohen L."/>
        </authorList>
    </citation>
    <scope>NUCLEOTIDE SEQUENCE</scope>
    <source>
        <strain evidence="11">WS</strain>
    </source>
</reference>
<sequence length="982" mass="111170">MPSSLSQPLQSLPLIPSGIFQAPIIFSNASTRPSMKRSSYTGRLEPEGKKTSKSSSSSSTQPTHFHISSQNILFTFSYPTLKRLNAIDFSHLNSAIIHMASHNNRLIVIFANGIVEMRDMDDISIRLGHWESQFKRALKWKFADSIVVDGTLRVYGVEEIDDDWYTKRIVIDFEGGKVGKDDKDQSPLSATTLISDAIYPYYRGATDQRHKIHGISINNAETIMTILTTTMFYFVHLRQNSQGEMSAKGGSKIHQKDACLLRYMPQGDAYLVGTQLGDFRLYLPKQTVRLHKHAGKITYANLMQNGKYLAVCSKEGKISVHNVKNMKAPPKVYYLNEHVRHFAVSPTQNAFVVVTRSNRMRVVDITASGHTTQYVAEYDGLHAPLSERKSLQLVAPNTRSDVLLVQGLPCLQFYNLSSGHSEQFINLHNQVPEINIFGQTHSNFKVRSLRVNCVAFSHDDSLMATAEYMAEEVSIKLWTKTASQGYVLKTVLDSPHTDAVVQLLFSPDSSKLISCGKDNAAKVWDLTNEEIPCVHMLSHSNRVINAACFSRDGSVLSIVFQKRITFWDAEKYELQRECRVDLYSVRTMDFISDVGILLSTHDTVWYFSLRTMQMLWKYQFRHQQISVAVNPHRENEFALTSTHIKHNTKGRVYLVSCGDDIEQPHFVSYPTNAAQISVRFLDDSRFVTLSSSMELRVYSTTLERSLEAPHEEQLEQFESKMGLKKQERLIAEPGEEMDNDAMTTNMFDDSSAALELTHHHHRAMQLKRHKQDPVRGRGPWNELFSAPSHALPSSSDVFDSFMDAFLIRKDAQVDHVDLLGSGGAQNTAYTLGASNSLLDSDEDVYRFNNAKTLELHKGGIKLKFQSNNKSEKQGKTNPQFEPLRMKIDGNDVVVNRALWERNGKVMSEDEKKDYESLLRKQVGDVFAQVSWSGKGRTMTDDSSVAQANGRKKSRPKANQKQSNHHEQKSKKRARSTSKKSKK</sequence>
<dbReference type="EMBL" id="HBGD01005294">
    <property type="protein sequence ID" value="CAD9081143.1"/>
    <property type="molecule type" value="Transcribed_RNA"/>
</dbReference>
<feature type="region of interest" description="Disordered" evidence="9">
    <location>
        <begin position="32"/>
        <end position="63"/>
    </location>
</feature>
<feature type="region of interest" description="Disordered" evidence="9">
    <location>
        <begin position="933"/>
        <end position="982"/>
    </location>
</feature>
<feature type="domain" description="WD repeat-containing protein 75 second beta-propeller" evidence="10">
    <location>
        <begin position="398"/>
        <end position="600"/>
    </location>
</feature>
<dbReference type="GO" id="GO:0045943">
    <property type="term" value="P:positive regulation of transcription by RNA polymerase I"/>
    <property type="evidence" value="ECO:0007669"/>
    <property type="project" value="InterPro"/>
</dbReference>
<dbReference type="PANTHER" id="PTHR44215:SF1">
    <property type="entry name" value="WD REPEAT-CONTAINING PROTEIN 75"/>
    <property type="match status" value="1"/>
</dbReference>
<feature type="repeat" description="WD" evidence="8">
    <location>
        <begin position="493"/>
        <end position="530"/>
    </location>
</feature>
<evidence type="ECO:0000256" key="1">
    <source>
        <dbReference type="ARBA" id="ARBA00004604"/>
    </source>
</evidence>
<dbReference type="SUPFAM" id="SSF69304">
    <property type="entry name" value="Tricorn protease N-terminal domain"/>
    <property type="match status" value="1"/>
</dbReference>
<dbReference type="SUPFAM" id="SSF50978">
    <property type="entry name" value="WD40 repeat-like"/>
    <property type="match status" value="1"/>
</dbReference>
<keyword evidence="5" id="KW-0677">Repeat</keyword>
<comment type="subcellular location">
    <subcellularLocation>
        <location evidence="1">Nucleus</location>
        <location evidence="1">Nucleolus</location>
    </subcellularLocation>
</comment>
<dbReference type="InterPro" id="IPR053826">
    <property type="entry name" value="WDR75"/>
</dbReference>
<dbReference type="InterPro" id="IPR015943">
    <property type="entry name" value="WD40/YVTN_repeat-like_dom_sf"/>
</dbReference>
<dbReference type="PROSITE" id="PS50082">
    <property type="entry name" value="WD_REPEATS_2"/>
    <property type="match status" value="1"/>
</dbReference>
<evidence type="ECO:0000259" key="10">
    <source>
        <dbReference type="Pfam" id="PF23769"/>
    </source>
</evidence>
<dbReference type="PROSITE" id="PS00678">
    <property type="entry name" value="WD_REPEATS_1"/>
    <property type="match status" value="1"/>
</dbReference>
<keyword evidence="4 8" id="KW-0853">WD repeat</keyword>
<evidence type="ECO:0000256" key="3">
    <source>
        <dbReference type="ARBA" id="ARBA00022552"/>
    </source>
</evidence>
<evidence type="ECO:0000256" key="6">
    <source>
        <dbReference type="ARBA" id="ARBA00023163"/>
    </source>
</evidence>
<dbReference type="GO" id="GO:0006364">
    <property type="term" value="P:rRNA processing"/>
    <property type="evidence" value="ECO:0007669"/>
    <property type="project" value="UniProtKB-KW"/>
</dbReference>
<keyword evidence="7" id="KW-0539">Nucleus</keyword>
<feature type="compositionally biased region" description="Basic residues" evidence="9">
    <location>
        <begin position="967"/>
        <end position="982"/>
    </location>
</feature>
<evidence type="ECO:0000256" key="5">
    <source>
        <dbReference type="ARBA" id="ARBA00022737"/>
    </source>
</evidence>
<evidence type="ECO:0000256" key="4">
    <source>
        <dbReference type="ARBA" id="ARBA00022574"/>
    </source>
</evidence>
<organism evidence="11">
    <name type="scientific">Percolomonas cosmopolitus</name>
    <dbReference type="NCBI Taxonomy" id="63605"/>
    <lineage>
        <taxon>Eukaryota</taxon>
        <taxon>Discoba</taxon>
        <taxon>Heterolobosea</taxon>
        <taxon>Tetramitia</taxon>
        <taxon>Eutetramitia</taxon>
        <taxon>Percolomonadidae</taxon>
        <taxon>Percolomonas</taxon>
    </lineage>
</organism>
<keyword evidence="2" id="KW-0690">Ribosome biogenesis</keyword>
<dbReference type="InterPro" id="IPR036322">
    <property type="entry name" value="WD40_repeat_dom_sf"/>
</dbReference>
<dbReference type="GO" id="GO:0032040">
    <property type="term" value="C:small-subunit processome"/>
    <property type="evidence" value="ECO:0007669"/>
    <property type="project" value="InterPro"/>
</dbReference>
<dbReference type="Pfam" id="PF23769">
    <property type="entry name" value="Beta-prop_WDR75_2nd"/>
    <property type="match status" value="1"/>
</dbReference>
<feature type="compositionally biased region" description="Polar residues" evidence="9">
    <location>
        <begin position="32"/>
        <end position="41"/>
    </location>
</feature>
<dbReference type="GO" id="GO:0003723">
    <property type="term" value="F:RNA binding"/>
    <property type="evidence" value="ECO:0007669"/>
    <property type="project" value="InterPro"/>
</dbReference>
<keyword evidence="6" id="KW-0804">Transcription</keyword>
<dbReference type="PROSITE" id="PS50294">
    <property type="entry name" value="WD_REPEATS_REGION"/>
    <property type="match status" value="1"/>
</dbReference>
<keyword evidence="3" id="KW-0698">rRNA processing</keyword>
<dbReference type="Gene3D" id="2.130.10.10">
    <property type="entry name" value="YVTN repeat-like/Quinoprotein amine dehydrogenase"/>
    <property type="match status" value="2"/>
</dbReference>
<accession>A0A7S1KQJ4</accession>
<protein>
    <recommendedName>
        <fullName evidence="10">WD repeat-containing protein 75 second beta-propeller domain-containing protein</fullName>
    </recommendedName>
</protein>
<name>A0A7S1KQJ4_9EUKA</name>
<evidence type="ECO:0000313" key="11">
    <source>
        <dbReference type="EMBL" id="CAD9081143.1"/>
    </source>
</evidence>
<evidence type="ECO:0000256" key="9">
    <source>
        <dbReference type="SAM" id="MobiDB-lite"/>
    </source>
</evidence>
<proteinExistence type="predicted"/>
<evidence type="ECO:0000256" key="8">
    <source>
        <dbReference type="PROSITE-ProRule" id="PRU00221"/>
    </source>
</evidence>
<dbReference type="SMART" id="SM00320">
    <property type="entry name" value="WD40"/>
    <property type="match status" value="6"/>
</dbReference>
<evidence type="ECO:0000256" key="2">
    <source>
        <dbReference type="ARBA" id="ARBA00022517"/>
    </source>
</evidence>
<dbReference type="GO" id="GO:2000234">
    <property type="term" value="P:positive regulation of rRNA processing"/>
    <property type="evidence" value="ECO:0007669"/>
    <property type="project" value="TreeGrafter"/>
</dbReference>
<dbReference type="AlphaFoldDB" id="A0A7S1KQJ4"/>
<evidence type="ECO:0000256" key="7">
    <source>
        <dbReference type="ARBA" id="ARBA00023242"/>
    </source>
</evidence>
<gene>
    <name evidence="11" type="ORF">PCOS0759_LOCUS4383</name>
</gene>